<evidence type="ECO:0000313" key="5">
    <source>
        <dbReference type="EMBL" id="VTR48380.1"/>
    </source>
</evidence>
<dbReference type="EMBL" id="LR590484">
    <property type="protein sequence ID" value="VTR48380.1"/>
    <property type="molecule type" value="Genomic_DNA"/>
</dbReference>
<dbReference type="Gene3D" id="1.10.10.60">
    <property type="entry name" value="Homeodomain-like"/>
    <property type="match status" value="1"/>
</dbReference>
<dbReference type="GO" id="GO:0003700">
    <property type="term" value="F:DNA-binding transcription factor activity"/>
    <property type="evidence" value="ECO:0007669"/>
    <property type="project" value="InterPro"/>
</dbReference>
<evidence type="ECO:0000256" key="3">
    <source>
        <dbReference type="ARBA" id="ARBA00023163"/>
    </source>
</evidence>
<protein>
    <submittedName>
        <fullName evidence="5">Arabinose operon regulatory protein</fullName>
    </submittedName>
</protein>
<reference evidence="5 6" key="1">
    <citation type="submission" date="2019-05" db="EMBL/GenBank/DDBJ databases">
        <authorList>
            <consortium name="Pathogen Informatics"/>
        </authorList>
    </citation>
    <scope>NUCLEOTIDE SEQUENCE [LARGE SCALE GENOMIC DNA]</scope>
    <source>
        <strain evidence="5 6">NCTC11429</strain>
    </source>
</reference>
<dbReference type="STRING" id="1123265.GCA_000686625_04709"/>
<accession>A0A4U9VMB5</accession>
<keyword evidence="3" id="KW-0804">Transcription</keyword>
<evidence type="ECO:0000259" key="4">
    <source>
        <dbReference type="PROSITE" id="PS01124"/>
    </source>
</evidence>
<dbReference type="PANTHER" id="PTHR43280:SF32">
    <property type="entry name" value="TRANSCRIPTIONAL REGULATORY PROTEIN"/>
    <property type="match status" value="1"/>
</dbReference>
<proteinExistence type="predicted"/>
<dbReference type="PANTHER" id="PTHR43280">
    <property type="entry name" value="ARAC-FAMILY TRANSCRIPTIONAL REGULATOR"/>
    <property type="match status" value="1"/>
</dbReference>
<dbReference type="InterPro" id="IPR009057">
    <property type="entry name" value="Homeodomain-like_sf"/>
</dbReference>
<keyword evidence="2" id="KW-0238">DNA-binding</keyword>
<keyword evidence="1" id="KW-0805">Transcription regulation</keyword>
<dbReference type="Proteomes" id="UP000308196">
    <property type="component" value="Chromosome"/>
</dbReference>
<dbReference type="PROSITE" id="PS01124">
    <property type="entry name" value="HTH_ARAC_FAMILY_2"/>
    <property type="match status" value="1"/>
</dbReference>
<gene>
    <name evidence="5" type="primary">araC_7</name>
    <name evidence="5" type="ORF">NCTC11429_03685</name>
</gene>
<dbReference type="SMART" id="SM00342">
    <property type="entry name" value="HTH_ARAC"/>
    <property type="match status" value="1"/>
</dbReference>
<evidence type="ECO:0000256" key="1">
    <source>
        <dbReference type="ARBA" id="ARBA00023015"/>
    </source>
</evidence>
<sequence>MANRIKKINTISEYHKLRSLEKPKHPLVSLVDYSQIVDLPEHNNVNWLHDFYSIAMKKHLDVKFMYGQQEYDFDEGLMSFLAPNQVLNIVVESESTNSNRSGWLLFFHRDFIWNTDLARTIKNYEFFGYAINEALFLSDDEQKIVESIFSNIDKELATNIDRYSQKIIISHIETLLNYAERFYNRQFITRQKANHMILSQLEEMLNDYFNDNAQANRGLPTVQFVADSLCVSPNYLSGLLKSLTGLNTRQHIQQKLIGKAKEKLSTTKLTVSEIAYELGFEHVQSFNKLFKTKTNLSPLEFRQSFSG</sequence>
<dbReference type="Pfam" id="PF12833">
    <property type="entry name" value="HTH_18"/>
    <property type="match status" value="1"/>
</dbReference>
<dbReference type="InterPro" id="IPR018060">
    <property type="entry name" value="HTH_AraC"/>
</dbReference>
<dbReference type="KEGG" id="stha:NCTC11429_03685"/>
<organism evidence="5 6">
    <name type="scientific">Sphingobacterium thalpophilum</name>
    <dbReference type="NCBI Taxonomy" id="259"/>
    <lineage>
        <taxon>Bacteria</taxon>
        <taxon>Pseudomonadati</taxon>
        <taxon>Bacteroidota</taxon>
        <taxon>Sphingobacteriia</taxon>
        <taxon>Sphingobacteriales</taxon>
        <taxon>Sphingobacteriaceae</taxon>
        <taxon>Sphingobacterium</taxon>
    </lineage>
</organism>
<name>A0A4U9VMB5_9SPHI</name>
<dbReference type="AlphaFoldDB" id="A0A4U9VMB5"/>
<dbReference type="GO" id="GO:0043565">
    <property type="term" value="F:sequence-specific DNA binding"/>
    <property type="evidence" value="ECO:0007669"/>
    <property type="project" value="InterPro"/>
</dbReference>
<feature type="domain" description="HTH araC/xylS-type" evidence="4">
    <location>
        <begin position="203"/>
        <end position="304"/>
    </location>
</feature>
<evidence type="ECO:0000313" key="6">
    <source>
        <dbReference type="Proteomes" id="UP000308196"/>
    </source>
</evidence>
<dbReference type="SUPFAM" id="SSF46689">
    <property type="entry name" value="Homeodomain-like"/>
    <property type="match status" value="1"/>
</dbReference>
<evidence type="ECO:0000256" key="2">
    <source>
        <dbReference type="ARBA" id="ARBA00023125"/>
    </source>
</evidence>